<evidence type="ECO:0000256" key="7">
    <source>
        <dbReference type="SAM" id="MobiDB-lite"/>
    </source>
</evidence>
<dbReference type="Gene3D" id="3.30.300.20">
    <property type="match status" value="1"/>
</dbReference>
<dbReference type="EMBL" id="JQBW01000010">
    <property type="protein sequence ID" value="KRN58560.1"/>
    <property type="molecule type" value="Genomic_DNA"/>
</dbReference>
<comment type="subcellular location">
    <subcellularLocation>
        <location evidence="6">Cytoplasm</location>
    </subcellularLocation>
</comment>
<evidence type="ECO:0000256" key="1">
    <source>
        <dbReference type="ARBA" id="ARBA00022490"/>
    </source>
</evidence>
<comment type="caution">
    <text evidence="9">The sequence shown here is derived from an EMBL/GenBank/DDBJ whole genome shotgun (WGS) entry which is preliminary data.</text>
</comment>
<dbReference type="HAMAP" id="MF_00867">
    <property type="entry name" value="KhpB"/>
    <property type="match status" value="1"/>
</dbReference>
<comment type="subunit">
    <text evidence="6">Forms a complex with KhpA.</text>
</comment>
<dbReference type="AlphaFoldDB" id="A0A0R2I096"/>
<evidence type="ECO:0000256" key="4">
    <source>
        <dbReference type="ARBA" id="ARBA00023186"/>
    </source>
</evidence>
<comment type="similarity">
    <text evidence="6">Belongs to the KhpB RNA-binding protein family.</text>
</comment>
<feature type="domain" description="R3H" evidence="8">
    <location>
        <begin position="205"/>
        <end position="271"/>
    </location>
</feature>
<keyword evidence="3 6" id="KW-0133">Cell shape</keyword>
<evidence type="ECO:0000313" key="10">
    <source>
        <dbReference type="Proteomes" id="UP000050934"/>
    </source>
</evidence>
<evidence type="ECO:0000256" key="5">
    <source>
        <dbReference type="ARBA" id="ARBA00023316"/>
    </source>
</evidence>
<dbReference type="GO" id="GO:0003723">
    <property type="term" value="F:RNA binding"/>
    <property type="evidence" value="ECO:0007669"/>
    <property type="project" value="UniProtKB-UniRule"/>
</dbReference>
<evidence type="ECO:0000256" key="6">
    <source>
        <dbReference type="HAMAP-Rule" id="MF_00867"/>
    </source>
</evidence>
<dbReference type="Gene3D" id="3.30.1370.50">
    <property type="entry name" value="R3H-like domain"/>
    <property type="match status" value="1"/>
</dbReference>
<keyword evidence="10" id="KW-1185">Reference proteome</keyword>
<dbReference type="RefSeq" id="WP_057742116.1">
    <property type="nucleotide sequence ID" value="NZ_JQBW01000010.1"/>
</dbReference>
<dbReference type="Pfam" id="PF14804">
    <property type="entry name" value="Jag_N"/>
    <property type="match status" value="1"/>
</dbReference>
<gene>
    <name evidence="6" type="primary">khpB</name>
    <name evidence="6" type="synonym">eloR</name>
    <name evidence="9" type="ORF">IV45_GL001010</name>
</gene>
<dbReference type="SMART" id="SM01245">
    <property type="entry name" value="Jag_N"/>
    <property type="match status" value="1"/>
</dbReference>
<feature type="compositionally biased region" description="Basic and acidic residues" evidence="7">
    <location>
        <begin position="79"/>
        <end position="92"/>
    </location>
</feature>
<dbReference type="GO" id="GO:0071555">
    <property type="term" value="P:cell wall organization"/>
    <property type="evidence" value="ECO:0007669"/>
    <property type="project" value="UniProtKB-KW"/>
</dbReference>
<dbReference type="GO" id="GO:0008360">
    <property type="term" value="P:regulation of cell shape"/>
    <property type="evidence" value="ECO:0007669"/>
    <property type="project" value="UniProtKB-KW"/>
</dbReference>
<accession>A0A0R2I096</accession>
<dbReference type="InterPro" id="IPR039247">
    <property type="entry name" value="KhpB"/>
</dbReference>
<dbReference type="GO" id="GO:0009252">
    <property type="term" value="P:peptidoglycan biosynthetic process"/>
    <property type="evidence" value="ECO:0007669"/>
    <property type="project" value="UniProtKB-UniRule"/>
</dbReference>
<keyword evidence="2 6" id="KW-0694">RNA-binding</keyword>
<dbReference type="InterPro" id="IPR036867">
    <property type="entry name" value="R3H_dom_sf"/>
</dbReference>
<dbReference type="InterPro" id="IPR032782">
    <property type="entry name" value="KhpB_N"/>
</dbReference>
<keyword evidence="4 6" id="KW-0143">Chaperone</keyword>
<comment type="domain">
    <text evidence="6">Has an N-terminal Jag-N domain and 2 RNA-binding domains (KH and R3H).</text>
</comment>
<dbReference type="Proteomes" id="UP000050934">
    <property type="component" value="Unassembled WGS sequence"/>
</dbReference>
<keyword evidence="5 6" id="KW-0961">Cell wall biogenesis/degradation</keyword>
<dbReference type="InterPro" id="IPR034079">
    <property type="entry name" value="R3H_KhpB"/>
</dbReference>
<dbReference type="InterPro" id="IPR038247">
    <property type="entry name" value="Jag_N_dom_sf"/>
</dbReference>
<comment type="function">
    <text evidence="6">A probable RNA chaperone. Forms a complex with KhpA which binds to cellular RNA and controls its expression. Plays a role in peptidoglycan (PG) homeostasis and cell length regulation.</text>
</comment>
<comment type="caution">
    <text evidence="6">Lacks conserved residue(s) required for the propagation of feature annotation.</text>
</comment>
<reference evidence="9 10" key="1">
    <citation type="journal article" date="2015" name="Genome Announc.">
        <title>Expanding the biotechnology potential of lactobacilli through comparative genomics of 213 strains and associated genera.</title>
        <authorList>
            <person name="Sun Z."/>
            <person name="Harris H.M."/>
            <person name="McCann A."/>
            <person name="Guo C."/>
            <person name="Argimon S."/>
            <person name="Zhang W."/>
            <person name="Yang X."/>
            <person name="Jeffery I.B."/>
            <person name="Cooney J.C."/>
            <person name="Kagawa T.F."/>
            <person name="Liu W."/>
            <person name="Song Y."/>
            <person name="Salvetti E."/>
            <person name="Wrobel A."/>
            <person name="Rasinkangas P."/>
            <person name="Parkhill J."/>
            <person name="Rea M.C."/>
            <person name="O'Sullivan O."/>
            <person name="Ritari J."/>
            <person name="Douillard F.P."/>
            <person name="Paul Ross R."/>
            <person name="Yang R."/>
            <person name="Briner A.E."/>
            <person name="Felis G.E."/>
            <person name="de Vos W.M."/>
            <person name="Barrangou R."/>
            <person name="Klaenhammer T.R."/>
            <person name="Caufield P.W."/>
            <person name="Cui Y."/>
            <person name="Zhang H."/>
            <person name="O'Toole P.W."/>
        </authorList>
    </citation>
    <scope>NUCLEOTIDE SEQUENCE [LARGE SCALE GENOMIC DNA]</scope>
    <source>
        <strain evidence="9 10">DSM 17896</strain>
    </source>
</reference>
<proteinExistence type="inferred from homology"/>
<dbReference type="InterPro" id="IPR001374">
    <property type="entry name" value="R3H_dom"/>
</dbReference>
<protein>
    <recommendedName>
        <fullName evidence="6">RNA-binding protein KhpB</fullName>
    </recommendedName>
    <alternativeName>
        <fullName evidence="6">RNA-binding protein EloR</fullName>
    </alternativeName>
</protein>
<feature type="region of interest" description="Disordered" evidence="7">
    <location>
        <begin position="55"/>
        <end position="107"/>
    </location>
</feature>
<dbReference type="PROSITE" id="PS51061">
    <property type="entry name" value="R3H"/>
    <property type="match status" value="1"/>
</dbReference>
<dbReference type="Gene3D" id="3.30.30.80">
    <property type="entry name" value="probable RNA-binding protein from clostridium symbiosum atcc 14940"/>
    <property type="match status" value="1"/>
</dbReference>
<dbReference type="PATRIC" id="fig|396268.3.peg.1022"/>
<dbReference type="STRING" id="396268.IV45_GL001010"/>
<evidence type="ECO:0000256" key="3">
    <source>
        <dbReference type="ARBA" id="ARBA00022960"/>
    </source>
</evidence>
<name>A0A0R2I096_9LACO</name>
<dbReference type="CDD" id="cd02644">
    <property type="entry name" value="R3H_jag"/>
    <property type="match status" value="1"/>
</dbReference>
<dbReference type="SUPFAM" id="SSF82708">
    <property type="entry name" value="R3H domain"/>
    <property type="match status" value="1"/>
</dbReference>
<dbReference type="PANTHER" id="PTHR35800">
    <property type="entry name" value="PROTEIN JAG"/>
    <property type="match status" value="1"/>
</dbReference>
<evidence type="ECO:0000313" key="9">
    <source>
        <dbReference type="EMBL" id="KRN58560.1"/>
    </source>
</evidence>
<dbReference type="InterPro" id="IPR015946">
    <property type="entry name" value="KH_dom-like_a/b"/>
</dbReference>
<dbReference type="SMART" id="SM00393">
    <property type="entry name" value="R3H"/>
    <property type="match status" value="1"/>
</dbReference>
<sequence>MKKFEGTTIDAALAAAATQLGIAKGELQYQVTQEPRHGFLGIGKRMAIIQVTVPKTTPQKEKSAQNSHNRPRQVKKQPTQHEKHEPAREKQAKRAQTKPLDEKEKLAQEARANHVRNLHRMQAVSKGLVKYLTDALSALNIQGQVKIDQLRVHDLKLVVETKSPSRVVGYHGRRINALESLGATYLTYHGIKDAQLVLDTGDYRERRRQSLKNLMADSVTEVIATNRAVFLDPMPARERKLLHKLAEKSPAVKTYSHGKEPFRSVVIAPRN</sequence>
<dbReference type="Pfam" id="PF01424">
    <property type="entry name" value="R3H"/>
    <property type="match status" value="1"/>
</dbReference>
<dbReference type="PANTHER" id="PTHR35800:SF1">
    <property type="entry name" value="RNA-BINDING PROTEIN KHPB"/>
    <property type="match status" value="1"/>
</dbReference>
<evidence type="ECO:0000256" key="2">
    <source>
        <dbReference type="ARBA" id="ARBA00022884"/>
    </source>
</evidence>
<keyword evidence="1 6" id="KW-0963">Cytoplasm</keyword>
<organism evidence="9 10">
    <name type="scientific">Limosilactobacillus secaliphilus</name>
    <dbReference type="NCBI Taxonomy" id="396268"/>
    <lineage>
        <taxon>Bacteria</taxon>
        <taxon>Bacillati</taxon>
        <taxon>Bacillota</taxon>
        <taxon>Bacilli</taxon>
        <taxon>Lactobacillales</taxon>
        <taxon>Lactobacillaceae</taxon>
        <taxon>Limosilactobacillus</taxon>
    </lineage>
</organism>
<evidence type="ECO:0000259" key="8">
    <source>
        <dbReference type="PROSITE" id="PS51061"/>
    </source>
</evidence>
<dbReference type="OrthoDB" id="9794483at2"/>
<dbReference type="GO" id="GO:0005737">
    <property type="term" value="C:cytoplasm"/>
    <property type="evidence" value="ECO:0007669"/>
    <property type="project" value="UniProtKB-SubCell"/>
</dbReference>